<evidence type="ECO:0000313" key="1">
    <source>
        <dbReference type="EMBL" id="KAJ8872311.1"/>
    </source>
</evidence>
<gene>
    <name evidence="1" type="ORF">PR048_025915</name>
</gene>
<accession>A0ABQ9GJV6</accession>
<reference evidence="1 2" key="1">
    <citation type="submission" date="2023-02" db="EMBL/GenBank/DDBJ databases">
        <title>LHISI_Scaffold_Assembly.</title>
        <authorList>
            <person name="Stuart O.P."/>
            <person name="Cleave R."/>
            <person name="Magrath M.J.L."/>
            <person name="Mikheyev A.S."/>
        </authorList>
    </citation>
    <scope>NUCLEOTIDE SEQUENCE [LARGE SCALE GENOMIC DNA]</scope>
    <source>
        <strain evidence="1">Daus_M_001</strain>
        <tissue evidence="1">Leg muscle</tissue>
    </source>
</reference>
<dbReference type="EMBL" id="JARBHB010000011">
    <property type="protein sequence ID" value="KAJ8872311.1"/>
    <property type="molecule type" value="Genomic_DNA"/>
</dbReference>
<name>A0ABQ9GJV6_9NEOP</name>
<comment type="caution">
    <text evidence="1">The sequence shown here is derived from an EMBL/GenBank/DDBJ whole genome shotgun (WGS) entry which is preliminary data.</text>
</comment>
<sequence length="461" mass="49473">MNGVWGVGAGGSWGGALGSGFSGSMGGVWSDGIGGGFGGVGGGFSRRMWLEVGVVVLVEALAGVKLHTEQTELAIICGSDERVAVLVTTNVGELVQVLPGEVRSSYRFISAKGAAVSGVVAKLYPSLHGDPDSIPGRVDPGFSHVGMAPDDAAGRRVFSGISRFPTPFHSAHAAYLSHPHRLSRPRCLETPKSLHSLSLSFPRHAQDMREPFYYPTVVIPGTISGFSNNVLASFKGEATVAFASHQEEPGSIPGVLAPSDVAGLRVFSGISRFMPPLRSGAALHSPLFTLVVKTIGYRKYKNISKHLCTTNPIHDMFASRIGRKAAQCWDTEIGRRRRTSSLMSSKKRRQISKLYGFISEASDRNSGYAAGGNVGTMGGGAPVSARLEQVYGTAKGDVATKADTGNPRVVRPDLGRKVHRRRANGCRSSSFKRRQQDGLRRWLRHGREVLQRCRHDALCRQ</sequence>
<keyword evidence="2" id="KW-1185">Reference proteome</keyword>
<evidence type="ECO:0000313" key="2">
    <source>
        <dbReference type="Proteomes" id="UP001159363"/>
    </source>
</evidence>
<dbReference type="Proteomes" id="UP001159363">
    <property type="component" value="Chromosome 10"/>
</dbReference>
<protein>
    <submittedName>
        <fullName evidence="1">Uncharacterized protein</fullName>
    </submittedName>
</protein>
<proteinExistence type="predicted"/>
<organism evidence="1 2">
    <name type="scientific">Dryococelus australis</name>
    <dbReference type="NCBI Taxonomy" id="614101"/>
    <lineage>
        <taxon>Eukaryota</taxon>
        <taxon>Metazoa</taxon>
        <taxon>Ecdysozoa</taxon>
        <taxon>Arthropoda</taxon>
        <taxon>Hexapoda</taxon>
        <taxon>Insecta</taxon>
        <taxon>Pterygota</taxon>
        <taxon>Neoptera</taxon>
        <taxon>Polyneoptera</taxon>
        <taxon>Phasmatodea</taxon>
        <taxon>Verophasmatodea</taxon>
        <taxon>Anareolatae</taxon>
        <taxon>Phasmatidae</taxon>
        <taxon>Eurycanthinae</taxon>
        <taxon>Dryococelus</taxon>
    </lineage>
</organism>